<name>A0A699YB94_HAELA</name>
<protein>
    <submittedName>
        <fullName evidence="3">Polyadenylate-binding protein</fullName>
    </submittedName>
</protein>
<feature type="non-terminal residue" evidence="3">
    <location>
        <position position="1"/>
    </location>
</feature>
<proteinExistence type="predicted"/>
<dbReference type="InterPro" id="IPR036053">
    <property type="entry name" value="PABP-dom"/>
</dbReference>
<dbReference type="PANTHER" id="PTHR46276:SF1">
    <property type="entry name" value="E3 UBIQUITIN-PROTEIN LIGASE UBR5"/>
    <property type="match status" value="1"/>
</dbReference>
<organism evidence="3 4">
    <name type="scientific">Haematococcus lacustris</name>
    <name type="common">Green alga</name>
    <name type="synonym">Haematococcus pluvialis</name>
    <dbReference type="NCBI Taxonomy" id="44745"/>
    <lineage>
        <taxon>Eukaryota</taxon>
        <taxon>Viridiplantae</taxon>
        <taxon>Chlorophyta</taxon>
        <taxon>core chlorophytes</taxon>
        <taxon>Chlorophyceae</taxon>
        <taxon>CS clade</taxon>
        <taxon>Chlamydomonadales</taxon>
        <taxon>Haematococcaceae</taxon>
        <taxon>Haematococcus</taxon>
    </lineage>
</organism>
<dbReference type="Pfam" id="PF00658">
    <property type="entry name" value="MLLE"/>
    <property type="match status" value="1"/>
</dbReference>
<dbReference type="SUPFAM" id="SSF63570">
    <property type="entry name" value="PABC (PABP) domain"/>
    <property type="match status" value="1"/>
</dbReference>
<dbReference type="GO" id="GO:0005634">
    <property type="term" value="C:nucleus"/>
    <property type="evidence" value="ECO:0007669"/>
    <property type="project" value="TreeGrafter"/>
</dbReference>
<evidence type="ECO:0000256" key="1">
    <source>
        <dbReference type="SAM" id="MobiDB-lite"/>
    </source>
</evidence>
<dbReference type="GO" id="GO:0090263">
    <property type="term" value="P:positive regulation of canonical Wnt signaling pathway"/>
    <property type="evidence" value="ECO:0007669"/>
    <property type="project" value="TreeGrafter"/>
</dbReference>
<feature type="region of interest" description="Disordered" evidence="1">
    <location>
        <begin position="1"/>
        <end position="36"/>
    </location>
</feature>
<dbReference type="GO" id="GO:0003723">
    <property type="term" value="F:RNA binding"/>
    <property type="evidence" value="ECO:0007669"/>
    <property type="project" value="InterPro"/>
</dbReference>
<dbReference type="Proteomes" id="UP000485058">
    <property type="component" value="Unassembled WGS sequence"/>
</dbReference>
<sequence length="124" mass="13270">MQVEGVTASNTSVPPRGRHGPKPSAPPPPNTPIVEPTAPIDLAELEAAGPKQRKQILGERLYSLVEGLVKPKLVGKITGMLLEMDNSDLLILLDSQESLIAKVKEAIDVLKAHNLIPNDEAAEK</sequence>
<evidence type="ECO:0000313" key="4">
    <source>
        <dbReference type="Proteomes" id="UP000485058"/>
    </source>
</evidence>
<dbReference type="InterPro" id="IPR002004">
    <property type="entry name" value="PABP_HYD_C"/>
</dbReference>
<feature type="domain" description="PABC" evidence="2">
    <location>
        <begin position="37"/>
        <end position="115"/>
    </location>
</feature>
<dbReference type="GO" id="GO:0034450">
    <property type="term" value="F:ubiquitin-ubiquitin ligase activity"/>
    <property type="evidence" value="ECO:0007669"/>
    <property type="project" value="TreeGrafter"/>
</dbReference>
<dbReference type="GO" id="GO:0005737">
    <property type="term" value="C:cytoplasm"/>
    <property type="evidence" value="ECO:0007669"/>
    <property type="project" value="TreeGrafter"/>
</dbReference>
<evidence type="ECO:0000259" key="2">
    <source>
        <dbReference type="PROSITE" id="PS51309"/>
    </source>
</evidence>
<evidence type="ECO:0000313" key="3">
    <source>
        <dbReference type="EMBL" id="GFH07450.1"/>
    </source>
</evidence>
<accession>A0A699YB94</accession>
<keyword evidence="4" id="KW-1185">Reference proteome</keyword>
<reference evidence="3 4" key="1">
    <citation type="submission" date="2020-02" db="EMBL/GenBank/DDBJ databases">
        <title>Draft genome sequence of Haematococcus lacustris strain NIES-144.</title>
        <authorList>
            <person name="Morimoto D."/>
            <person name="Nakagawa S."/>
            <person name="Yoshida T."/>
            <person name="Sawayama S."/>
        </authorList>
    </citation>
    <scope>NUCLEOTIDE SEQUENCE [LARGE SCALE GENOMIC DNA]</scope>
    <source>
        <strain evidence="3 4">NIES-144</strain>
    </source>
</reference>
<dbReference type="AlphaFoldDB" id="A0A699YB94"/>
<dbReference type="EMBL" id="BLLF01000095">
    <property type="protein sequence ID" value="GFH07450.1"/>
    <property type="molecule type" value="Genomic_DNA"/>
</dbReference>
<dbReference type="PANTHER" id="PTHR46276">
    <property type="entry name" value="E3 UBIQUITIN-PROTEIN LIGASE UBR5"/>
    <property type="match status" value="1"/>
</dbReference>
<comment type="caution">
    <text evidence="3">The sequence shown here is derived from an EMBL/GenBank/DDBJ whole genome shotgun (WGS) entry which is preliminary data.</text>
</comment>
<dbReference type="Gene3D" id="1.10.1900.10">
    <property type="entry name" value="c-terminal domain of poly(a) binding protein"/>
    <property type="match status" value="1"/>
</dbReference>
<dbReference type="SMART" id="SM00517">
    <property type="entry name" value="PolyA"/>
    <property type="match status" value="1"/>
</dbReference>
<dbReference type="PROSITE" id="PS51309">
    <property type="entry name" value="PABC"/>
    <property type="match status" value="1"/>
</dbReference>
<gene>
    <name evidence="3" type="ORF">HaLaN_02245</name>
</gene>
<dbReference type="GO" id="GO:0000209">
    <property type="term" value="P:protein polyubiquitination"/>
    <property type="evidence" value="ECO:0007669"/>
    <property type="project" value="TreeGrafter"/>
</dbReference>